<dbReference type="PANTHER" id="PTHR34236:SF1">
    <property type="entry name" value="DIMETHYL SULFOXIDE REDUCTASE TRANSCRIPTIONAL ACTIVATOR"/>
    <property type="match status" value="1"/>
</dbReference>
<gene>
    <name evidence="5" type="ORF">HAPAU_26950</name>
</gene>
<dbReference type="InterPro" id="IPR036388">
    <property type="entry name" value="WH-like_DNA-bd_sf"/>
</dbReference>
<feature type="domain" description="HTH bat-type" evidence="3">
    <location>
        <begin position="163"/>
        <end position="214"/>
    </location>
</feature>
<dbReference type="EMBL" id="LTAZ01000007">
    <property type="protein sequence ID" value="KYH25112.1"/>
    <property type="molecule type" value="Genomic_DNA"/>
</dbReference>
<dbReference type="InterPro" id="IPR056493">
    <property type="entry name" value="HVO_0513_N"/>
</dbReference>
<dbReference type="OrthoDB" id="194393at2157"/>
<evidence type="ECO:0000313" key="6">
    <source>
        <dbReference type="Proteomes" id="UP000075321"/>
    </source>
</evidence>
<keyword evidence="1" id="KW-0805">Transcription regulation</keyword>
<dbReference type="AlphaFoldDB" id="A0A151AC81"/>
<dbReference type="Pfam" id="PF24278">
    <property type="entry name" value="HVO_0513_N"/>
    <property type="match status" value="1"/>
</dbReference>
<evidence type="ECO:0000313" key="5">
    <source>
        <dbReference type="EMBL" id="KYH25112.1"/>
    </source>
</evidence>
<reference evidence="5 6" key="1">
    <citation type="submission" date="2016-02" db="EMBL/GenBank/DDBJ databases">
        <title>Genome sequence of Halalkalicoccus paucihalophilus DSM 24557.</title>
        <authorList>
            <person name="Poehlein A."/>
            <person name="Daniel R."/>
        </authorList>
    </citation>
    <scope>NUCLEOTIDE SEQUENCE [LARGE SCALE GENOMIC DNA]</scope>
    <source>
        <strain evidence="5 6">DSM 24557</strain>
    </source>
</reference>
<evidence type="ECO:0000256" key="2">
    <source>
        <dbReference type="ARBA" id="ARBA00023163"/>
    </source>
</evidence>
<dbReference type="PANTHER" id="PTHR34236">
    <property type="entry name" value="DIMETHYL SULFOXIDE REDUCTASE TRANSCRIPTIONAL ACTIVATOR"/>
    <property type="match status" value="1"/>
</dbReference>
<dbReference type="Proteomes" id="UP000075321">
    <property type="component" value="Unassembled WGS sequence"/>
</dbReference>
<dbReference type="RefSeq" id="WP_066383396.1">
    <property type="nucleotide sequence ID" value="NZ_LTAZ01000007.1"/>
</dbReference>
<evidence type="ECO:0000259" key="3">
    <source>
        <dbReference type="Pfam" id="PF04967"/>
    </source>
</evidence>
<protein>
    <submittedName>
        <fullName evidence="5">HTH DNA binding domain protein</fullName>
    </submittedName>
</protein>
<organism evidence="5 6">
    <name type="scientific">Halalkalicoccus paucihalophilus</name>
    <dbReference type="NCBI Taxonomy" id="1008153"/>
    <lineage>
        <taxon>Archaea</taxon>
        <taxon>Methanobacteriati</taxon>
        <taxon>Methanobacteriota</taxon>
        <taxon>Stenosarchaea group</taxon>
        <taxon>Halobacteria</taxon>
        <taxon>Halobacteriales</taxon>
        <taxon>Halococcaceae</taxon>
        <taxon>Halalkalicoccus</taxon>
    </lineage>
</organism>
<accession>A0A151AC81</accession>
<sequence length="219" mass="24312">MKYFTLVLTPDEGGIHPVDRMLAKDPSVEREALLYVNAFSDGTGTMVYSLRGDRHAVSTALTDHEALISHDVFHEDEAEGTFHVHVHLQPGEPAGSLMMLFQRYALMVDTPIVFTAHGGLQTTLIGSHDLLGQAIEEMPESVGVSIRQVGQYSSDSQYLRSQLTTRQLEVIEAAIEMGYYEVPRRTNHEEISTRLGCAASTVNEHLRKAEARVFSMLTP</sequence>
<name>A0A151AC81_9EURY</name>
<dbReference type="Pfam" id="PF04967">
    <property type="entry name" value="HTH_10"/>
    <property type="match status" value="1"/>
</dbReference>
<evidence type="ECO:0000256" key="1">
    <source>
        <dbReference type="ARBA" id="ARBA00023015"/>
    </source>
</evidence>
<keyword evidence="6" id="KW-1185">Reference proteome</keyword>
<keyword evidence="2" id="KW-0804">Transcription</keyword>
<dbReference type="PATRIC" id="fig|1008153.3.peg.2750"/>
<dbReference type="InterPro" id="IPR007050">
    <property type="entry name" value="HTH_bacterioopsin"/>
</dbReference>
<proteinExistence type="predicted"/>
<dbReference type="Gene3D" id="1.10.10.10">
    <property type="entry name" value="Winged helix-like DNA-binding domain superfamily/Winged helix DNA-binding domain"/>
    <property type="match status" value="1"/>
</dbReference>
<feature type="domain" description="HVO-0513-like N-terminal" evidence="4">
    <location>
        <begin position="16"/>
        <end position="152"/>
    </location>
</feature>
<comment type="caution">
    <text evidence="5">The sequence shown here is derived from an EMBL/GenBank/DDBJ whole genome shotgun (WGS) entry which is preliminary data.</text>
</comment>
<evidence type="ECO:0000259" key="4">
    <source>
        <dbReference type="Pfam" id="PF24278"/>
    </source>
</evidence>